<comment type="caution">
    <text evidence="1">The sequence shown here is derived from an EMBL/GenBank/DDBJ whole genome shotgun (WGS) entry which is preliminary data.</text>
</comment>
<evidence type="ECO:0000313" key="2">
    <source>
        <dbReference type="Proteomes" id="UP001267710"/>
    </source>
</evidence>
<name>A0ABU1IB73_9BURK</name>
<keyword evidence="2" id="KW-1185">Reference proteome</keyword>
<protein>
    <submittedName>
        <fullName evidence="1">Uncharacterized protein</fullName>
    </submittedName>
</protein>
<accession>A0ABU1IB73</accession>
<evidence type="ECO:0000313" key="1">
    <source>
        <dbReference type="EMBL" id="MDR6213549.1"/>
    </source>
</evidence>
<organism evidence="1 2">
    <name type="scientific">Paracidovorax wautersii</name>
    <dbReference type="NCBI Taxonomy" id="1177982"/>
    <lineage>
        <taxon>Bacteria</taxon>
        <taxon>Pseudomonadati</taxon>
        <taxon>Pseudomonadota</taxon>
        <taxon>Betaproteobacteria</taxon>
        <taxon>Burkholderiales</taxon>
        <taxon>Comamonadaceae</taxon>
        <taxon>Paracidovorax</taxon>
    </lineage>
</organism>
<dbReference type="EMBL" id="JAVIZX010000001">
    <property type="protein sequence ID" value="MDR6213549.1"/>
    <property type="molecule type" value="Genomic_DNA"/>
</dbReference>
<dbReference type="Proteomes" id="UP001267710">
    <property type="component" value="Unassembled WGS sequence"/>
</dbReference>
<proteinExistence type="predicted"/>
<dbReference type="RefSeq" id="WP_309827119.1">
    <property type="nucleotide sequence ID" value="NZ_JAVIZX010000001.1"/>
</dbReference>
<gene>
    <name evidence="1" type="ORF">QE399_001238</name>
</gene>
<reference evidence="1 2" key="1">
    <citation type="submission" date="2023-08" db="EMBL/GenBank/DDBJ databases">
        <title>Functional and genomic diversity of the sorghum phyllosphere microbiome.</title>
        <authorList>
            <person name="Shade A."/>
        </authorList>
    </citation>
    <scope>NUCLEOTIDE SEQUENCE [LARGE SCALE GENOMIC DNA]</scope>
    <source>
        <strain evidence="1 2">SORGH_AS_0335</strain>
    </source>
</reference>
<sequence length="174" mass="18691">MRPLRQLLAFLGSAPAKAPAPAVQDTDPIDYDQLIPLDAERLAEQGIAAAYAEVLPQLQRYAASPLAVHEEVDDDTGAYAVRAGPHRFAVYGPGLDSGEDWARAAVALFALVNANLEGSPYRFYALYGDNDLAGVFLTEEQCAQARRAIASRSSWPYMPVMQPPHYGFPVGGGG</sequence>